<evidence type="ECO:0000313" key="5">
    <source>
        <dbReference type="EMBL" id="CZR55247.1"/>
    </source>
</evidence>
<organism evidence="5 6">
    <name type="scientific">Phialocephala subalpina</name>
    <dbReference type="NCBI Taxonomy" id="576137"/>
    <lineage>
        <taxon>Eukaryota</taxon>
        <taxon>Fungi</taxon>
        <taxon>Dikarya</taxon>
        <taxon>Ascomycota</taxon>
        <taxon>Pezizomycotina</taxon>
        <taxon>Leotiomycetes</taxon>
        <taxon>Helotiales</taxon>
        <taxon>Mollisiaceae</taxon>
        <taxon>Phialocephala</taxon>
        <taxon>Phialocephala fortinii species complex</taxon>
    </lineage>
</organism>
<dbReference type="Gene3D" id="3.40.50.1820">
    <property type="entry name" value="alpha/beta hydrolase"/>
    <property type="match status" value="1"/>
</dbReference>
<evidence type="ECO:0000256" key="1">
    <source>
        <dbReference type="ARBA" id="ARBA00004502"/>
    </source>
</evidence>
<comment type="similarity">
    <text evidence="2">Belongs to the AB hydrolase superfamily. LDAH family.</text>
</comment>
<evidence type="ECO:0000256" key="4">
    <source>
        <dbReference type="ARBA" id="ARBA00022801"/>
    </source>
</evidence>
<dbReference type="GO" id="GO:0016298">
    <property type="term" value="F:lipase activity"/>
    <property type="evidence" value="ECO:0007669"/>
    <property type="project" value="InterPro"/>
</dbReference>
<dbReference type="OrthoDB" id="448051at2759"/>
<evidence type="ECO:0000256" key="2">
    <source>
        <dbReference type="ARBA" id="ARBA00008300"/>
    </source>
</evidence>
<sequence>MRFRFSENLKDEKLPFGVEDQIRFAERLLMQHVKRLGAKSLNEDGGECRVILIGHSFSSYISLELMRRFRERLSEAQEGKHLRMRIIGAICLFRGILNIADSPRAKELMSIPFVVPLALTISFLLRWITCFLPTSFLAFPLCRFAELPKDGASTAAHFLQSKWGLKQALYMTQDELRVIINSKWDNEIWCAATPSRLSQPRPKLFILFGKDDQWMSDQVRDELIREKGRAWDSKEEVWKPVMEIEETGIPHDFCIRDGVKVAERVVEWVRVLLLLMLEGRSYFERNMSLRRRTYA</sequence>
<dbReference type="Proteomes" id="UP000184330">
    <property type="component" value="Unassembled WGS sequence"/>
</dbReference>
<dbReference type="Pfam" id="PF10230">
    <property type="entry name" value="LIDHydrolase"/>
    <property type="match status" value="1"/>
</dbReference>
<dbReference type="AlphaFoldDB" id="A0A1L7WR50"/>
<evidence type="ECO:0000313" key="6">
    <source>
        <dbReference type="Proteomes" id="UP000184330"/>
    </source>
</evidence>
<comment type="subcellular location">
    <subcellularLocation>
        <location evidence="1">Lipid droplet</location>
    </subcellularLocation>
</comment>
<dbReference type="SUPFAM" id="SSF53474">
    <property type="entry name" value="alpha/beta-Hydrolases"/>
    <property type="match status" value="1"/>
</dbReference>
<dbReference type="GO" id="GO:0005811">
    <property type="term" value="C:lipid droplet"/>
    <property type="evidence" value="ECO:0007669"/>
    <property type="project" value="UniProtKB-SubCell"/>
</dbReference>
<evidence type="ECO:0008006" key="7">
    <source>
        <dbReference type="Google" id="ProtNLM"/>
    </source>
</evidence>
<dbReference type="EMBL" id="FJOG01000006">
    <property type="protein sequence ID" value="CZR55247.1"/>
    <property type="molecule type" value="Genomic_DNA"/>
</dbReference>
<evidence type="ECO:0000256" key="3">
    <source>
        <dbReference type="ARBA" id="ARBA00022677"/>
    </source>
</evidence>
<proteinExistence type="inferred from homology"/>
<dbReference type="InterPro" id="IPR019363">
    <property type="entry name" value="LDAH"/>
</dbReference>
<dbReference type="GO" id="GO:0019915">
    <property type="term" value="P:lipid storage"/>
    <property type="evidence" value="ECO:0007669"/>
    <property type="project" value="InterPro"/>
</dbReference>
<accession>A0A1L7WR50</accession>
<name>A0A1L7WR50_9HELO</name>
<dbReference type="InterPro" id="IPR029058">
    <property type="entry name" value="AB_hydrolase_fold"/>
</dbReference>
<dbReference type="PANTHER" id="PTHR13390:SF0">
    <property type="entry name" value="LIPID DROPLET-ASSOCIATED HYDROLASE"/>
    <property type="match status" value="1"/>
</dbReference>
<keyword evidence="3" id="KW-0551">Lipid droplet</keyword>
<protein>
    <recommendedName>
        <fullName evidence="7">AB hydrolase-1 domain-containing protein</fullName>
    </recommendedName>
</protein>
<reference evidence="5 6" key="1">
    <citation type="submission" date="2016-03" db="EMBL/GenBank/DDBJ databases">
        <authorList>
            <person name="Ploux O."/>
        </authorList>
    </citation>
    <scope>NUCLEOTIDE SEQUENCE [LARGE SCALE GENOMIC DNA]</scope>
    <source>
        <strain evidence="5 6">UAMH 11012</strain>
    </source>
</reference>
<dbReference type="PANTHER" id="PTHR13390">
    <property type="entry name" value="LIPASE"/>
    <property type="match status" value="1"/>
</dbReference>
<keyword evidence="4" id="KW-0378">Hydrolase</keyword>
<keyword evidence="6" id="KW-1185">Reference proteome</keyword>
<gene>
    <name evidence="5" type="ORF">PAC_05134</name>
</gene>